<evidence type="ECO:0000313" key="2">
    <source>
        <dbReference type="Proteomes" id="UP000237966"/>
    </source>
</evidence>
<accession>A0A2S5Y8F6</accession>
<name>A0A2S5Y8F6_9MICO</name>
<dbReference type="NCBIfam" id="NF033482">
    <property type="entry name" value="RiPP_thiocil"/>
    <property type="match status" value="1"/>
</dbReference>
<gene>
    <name evidence="1" type="ORF">C5C51_01945</name>
</gene>
<evidence type="ECO:0000313" key="1">
    <source>
        <dbReference type="EMBL" id="PPI16195.1"/>
    </source>
</evidence>
<dbReference type="AlphaFoldDB" id="A0A2S5Y8F6"/>
<sequence length="57" mass="5751">MTNNSPLDDELFSVDIDSPDMNELPHNSAFMSISSGGSCIGSSSCPISSAGSIGTLG</sequence>
<dbReference type="InterPro" id="IPR049803">
    <property type="entry name" value="RiPP_thiocil-like"/>
</dbReference>
<organism evidence="1 2">
    <name type="scientific">Rathayibacter toxicus</name>
    <dbReference type="NCBI Taxonomy" id="145458"/>
    <lineage>
        <taxon>Bacteria</taxon>
        <taxon>Bacillati</taxon>
        <taxon>Actinomycetota</taxon>
        <taxon>Actinomycetes</taxon>
        <taxon>Micrococcales</taxon>
        <taxon>Microbacteriaceae</taxon>
        <taxon>Rathayibacter</taxon>
    </lineage>
</organism>
<reference evidence="1 2" key="1">
    <citation type="submission" date="2018-02" db="EMBL/GenBank/DDBJ databases">
        <title>Bacteriophage NCPPB3778 and a type I-E CRISPR drive the evolution of the US Biological Select Agent, Rathayibacter toxicus.</title>
        <authorList>
            <person name="Davis E.W.II."/>
            <person name="Tabima J.F."/>
            <person name="Weisberg A.J."/>
            <person name="Lopes L.D."/>
            <person name="Wiseman M.S."/>
            <person name="Wiseman M.S."/>
            <person name="Pupko T."/>
            <person name="Belcher M.S."/>
            <person name="Sechler A.J."/>
            <person name="Tancos M.A."/>
            <person name="Schroeder B.K."/>
            <person name="Murray T.D."/>
            <person name="Luster D.G."/>
            <person name="Schneider W.L."/>
            <person name="Rogers E."/>
            <person name="Andreote F.D."/>
            <person name="Grunwald N.J."/>
            <person name="Putnam M.L."/>
            <person name="Chang J.H."/>
        </authorList>
    </citation>
    <scope>NUCLEOTIDE SEQUENCE [LARGE SCALE GENOMIC DNA]</scope>
    <source>
        <strain evidence="1 2">FH99</strain>
    </source>
</reference>
<comment type="caution">
    <text evidence="1">The sequence shown here is derived from an EMBL/GenBank/DDBJ whole genome shotgun (WGS) entry which is preliminary data.</text>
</comment>
<dbReference type="EMBL" id="PSWU01000004">
    <property type="protein sequence ID" value="PPI16195.1"/>
    <property type="molecule type" value="Genomic_DNA"/>
</dbReference>
<proteinExistence type="predicted"/>
<dbReference type="Proteomes" id="UP000237966">
    <property type="component" value="Unassembled WGS sequence"/>
</dbReference>
<protein>
    <recommendedName>
        <fullName evidence="3">Thiocillin family RiPP</fullName>
    </recommendedName>
</protein>
<dbReference type="RefSeq" id="WP_104216695.1">
    <property type="nucleotide sequence ID" value="NZ_CP037983.1"/>
</dbReference>
<evidence type="ECO:0008006" key="3">
    <source>
        <dbReference type="Google" id="ProtNLM"/>
    </source>
</evidence>